<accession>A0A8J4R752</accession>
<dbReference type="InterPro" id="IPR006652">
    <property type="entry name" value="Kelch_1"/>
</dbReference>
<name>A0A8J4R752_9ROSI</name>
<comment type="caution">
    <text evidence="2">The sequence shown here is derived from an EMBL/GenBank/DDBJ whole genome shotgun (WGS) entry which is preliminary data.</text>
</comment>
<organism evidence="2 3">
    <name type="scientific">Castanea mollissima</name>
    <name type="common">Chinese chestnut</name>
    <dbReference type="NCBI Taxonomy" id="60419"/>
    <lineage>
        <taxon>Eukaryota</taxon>
        <taxon>Viridiplantae</taxon>
        <taxon>Streptophyta</taxon>
        <taxon>Embryophyta</taxon>
        <taxon>Tracheophyta</taxon>
        <taxon>Spermatophyta</taxon>
        <taxon>Magnoliopsida</taxon>
        <taxon>eudicotyledons</taxon>
        <taxon>Gunneridae</taxon>
        <taxon>Pentapetalae</taxon>
        <taxon>rosids</taxon>
        <taxon>fabids</taxon>
        <taxon>Fagales</taxon>
        <taxon>Fagaceae</taxon>
        <taxon>Castanea</taxon>
    </lineage>
</organism>
<dbReference type="SUPFAM" id="SSF81383">
    <property type="entry name" value="F-box domain"/>
    <property type="match status" value="1"/>
</dbReference>
<dbReference type="Pfam" id="PF00646">
    <property type="entry name" value="F-box"/>
    <property type="match status" value="1"/>
</dbReference>
<evidence type="ECO:0000313" key="2">
    <source>
        <dbReference type="EMBL" id="KAF3958673.1"/>
    </source>
</evidence>
<dbReference type="SUPFAM" id="SSF117281">
    <property type="entry name" value="Kelch motif"/>
    <property type="match status" value="1"/>
</dbReference>
<evidence type="ECO:0000259" key="1">
    <source>
        <dbReference type="Pfam" id="PF00646"/>
    </source>
</evidence>
<dbReference type="Gene3D" id="2.120.10.80">
    <property type="entry name" value="Kelch-type beta propeller"/>
    <property type="match status" value="1"/>
</dbReference>
<dbReference type="EMBL" id="JRKL02002503">
    <property type="protein sequence ID" value="KAF3958673.1"/>
    <property type="molecule type" value="Genomic_DNA"/>
</dbReference>
<keyword evidence="3" id="KW-1185">Reference proteome</keyword>
<dbReference type="InterPro" id="IPR001810">
    <property type="entry name" value="F-box_dom"/>
</dbReference>
<proteinExistence type="predicted"/>
<protein>
    <recommendedName>
        <fullName evidence="1">F-box domain-containing protein</fullName>
    </recommendedName>
</protein>
<dbReference type="PANTHER" id="PTHR47850:SF1">
    <property type="entry name" value="F-BOX_KELCH-REPEAT PROTEIN OR23"/>
    <property type="match status" value="1"/>
</dbReference>
<gene>
    <name evidence="2" type="ORF">CMV_016443</name>
</gene>
<dbReference type="Pfam" id="PF01344">
    <property type="entry name" value="Kelch_1"/>
    <property type="match status" value="2"/>
</dbReference>
<dbReference type="Proteomes" id="UP000737018">
    <property type="component" value="Unassembled WGS sequence"/>
</dbReference>
<reference evidence="2" key="1">
    <citation type="submission" date="2020-03" db="EMBL/GenBank/DDBJ databases">
        <title>Castanea mollissima Vanexum genome sequencing.</title>
        <authorList>
            <person name="Staton M."/>
        </authorList>
    </citation>
    <scope>NUCLEOTIDE SEQUENCE</scope>
    <source>
        <tissue evidence="2">Leaf</tissue>
    </source>
</reference>
<dbReference type="PANTHER" id="PTHR47850">
    <property type="entry name" value="F-BOX/KELCH-REPEAT PROTEIN OR23"/>
    <property type="match status" value="1"/>
</dbReference>
<dbReference type="InterPro" id="IPR015915">
    <property type="entry name" value="Kelch-typ_b-propeller"/>
</dbReference>
<sequence length="517" mass="58055">MTEPEPPPFSCASASASASASVVEVEVEIDESLTLIPGLPKDVAALILSLIPYSHQARLKATCKSWRLFLSSKTLRRLRRRELCSQSHLLCIFPQDPSLESPFLFDRDNLAWAPLPTTPPNPHTYGLCNFTSLSIGAHLYVLGGSLFDTRSFPIDRPSPSSSTFRFDFTTHSWESLAPMIHARGSFACAAGSNNHILVAGGGSRHPVFSAAGTRMNSVERYDIGKNEWVELERLPGMRAGCVGFFVEKEEKSGFWVMGGYGEERTIGGVFPVDEYCRDAVVMQFNNSTGCGNWREVGDMWEQGERVRVGKIVVVEDHERSGHPGVFMLDGNHIFRYDMASNRWQEESHVPKKNPHNSAFGFVELDGELHVLTLLNAFDPQETRRKRHHKRAGTLYIQIYHPKKKTWRTLITKSPFPHRLDFNTAREADDKRGFSVVLGTLAQHNRCLLLTRKNCDASEVFKLGHLLILSLPQNRARVLWHPPRTFSKLCIRSISITANQAANSSAKMGSLQQETFVY</sequence>
<dbReference type="InterPro" id="IPR036047">
    <property type="entry name" value="F-box-like_dom_sf"/>
</dbReference>
<feature type="domain" description="F-box" evidence="1">
    <location>
        <begin position="37"/>
        <end position="76"/>
    </location>
</feature>
<dbReference type="SMART" id="SM00612">
    <property type="entry name" value="Kelch"/>
    <property type="match status" value="2"/>
</dbReference>
<evidence type="ECO:0000313" key="3">
    <source>
        <dbReference type="Proteomes" id="UP000737018"/>
    </source>
</evidence>
<dbReference type="OrthoDB" id="45365at2759"/>
<dbReference type="AlphaFoldDB" id="A0A8J4R752"/>